<feature type="transmembrane region" description="Helical" evidence="7">
    <location>
        <begin position="297"/>
        <end position="330"/>
    </location>
</feature>
<dbReference type="InterPro" id="IPR042194">
    <property type="entry name" value="FHIPEP_1"/>
</dbReference>
<dbReference type="Proteomes" id="UP001329151">
    <property type="component" value="Chromosome"/>
</dbReference>
<dbReference type="PROSITE" id="PS00994">
    <property type="entry name" value="FHIPEP"/>
    <property type="match status" value="1"/>
</dbReference>
<dbReference type="PANTHER" id="PTHR30161">
    <property type="entry name" value="FLAGELLAR EXPORT PROTEIN, MEMBRANE FLHA SUBUNIT-RELATED"/>
    <property type="match status" value="1"/>
</dbReference>
<keyword evidence="8" id="KW-0966">Cell projection</keyword>
<dbReference type="KEGG" id="lto:RGQ30_10500"/>
<sequence length="706" mass="75230">MGGIVASTAFSLDFIKAGLAGDKVKTLGAPIFIIMILVMMILPVPPFALDLFFTFNIALSLMVLVASLYTTKPLDFAAFPTILLVTTLLRLSLNVASTRVVLMHGHEGPDAAGKVIEAFGHFLVGGNLAVGIVVFVILMLINFVVITKGAGRIAEVSARFTLDAMPGKQMAIDADLNAGLITEDQARTRRAEVSQEAEFFGSMDGASKFVRGDAMAGIMILIINIIGGFAVGVMQHDMSFADAGTNYVLLAIGDGLVAQVPALVISIAAGLVVARVGQGQDIGTQLASQLLKSPQAVGITSGIMALMGIIPGMPSFAFLSLAAGFGYLSYHLASKPEVSKVAQNTDEQAKIKAATTEAQEATWDDLVPIDTIALEVGYRLIALVDNKQDGDLLKRIKAIRKKFAQEIGFLPPAVHLRDNLELRPSVYRILLKGVCMGEGEVFPNQHLAINPGRVTMQLPGPQTTDPAFGLPAVWISDDQKEKANAAGYTVVDASTVVATHLSHILQTSAAQLLGRTETQQLLDHCAKTSPKVVEDLTPKLLDVAVIQKVLQSLLDESVHIRDLRSIFETLLENGARTKNPLELTAAVRITLGRAIVQALAGTSEDLNVLVMEPKLEQMITHAHSAAGQDQVGIDPNLAETLARQAAEAAGRQEQLGQSPVLLVPDALRLSMARLLKRAAPNLRVLSHSEIPENRTIRVAQVVGAKA</sequence>
<dbReference type="InterPro" id="IPR025505">
    <property type="entry name" value="FHIPEP_CS"/>
</dbReference>
<reference evidence="8 9" key="1">
    <citation type="submission" date="2023-10" db="EMBL/GenBank/DDBJ databases">
        <title>Complete Genome Sequence of Limnobacter thiooxidans CS-K2T, Isolated from freshwater lake sediments in Bavaria, Germany.</title>
        <authorList>
            <person name="Naruki M."/>
            <person name="Watanabe A."/>
            <person name="Warashina T."/>
            <person name="Morita T."/>
            <person name="Arakawa K."/>
        </authorList>
    </citation>
    <scope>NUCLEOTIDE SEQUENCE [LARGE SCALE GENOMIC DNA]</scope>
    <source>
        <strain evidence="8 9">CS-K2</strain>
    </source>
</reference>
<dbReference type="Pfam" id="PF00771">
    <property type="entry name" value="FHIPEP"/>
    <property type="match status" value="1"/>
</dbReference>
<keyword evidence="7" id="KW-0813">Transport</keyword>
<protein>
    <recommendedName>
        <fullName evidence="7">Flagellar biosynthesis protein FlhA</fullName>
    </recommendedName>
</protein>
<evidence type="ECO:0000256" key="3">
    <source>
        <dbReference type="ARBA" id="ARBA00022475"/>
    </source>
</evidence>
<feature type="transmembrane region" description="Helical" evidence="7">
    <location>
        <begin position="26"/>
        <end position="45"/>
    </location>
</feature>
<dbReference type="PANTHER" id="PTHR30161:SF1">
    <property type="entry name" value="FLAGELLAR BIOSYNTHESIS PROTEIN FLHA-RELATED"/>
    <property type="match status" value="1"/>
</dbReference>
<evidence type="ECO:0000256" key="5">
    <source>
        <dbReference type="ARBA" id="ARBA00022989"/>
    </source>
</evidence>
<dbReference type="GO" id="GO:0005886">
    <property type="term" value="C:plasma membrane"/>
    <property type="evidence" value="ECO:0007669"/>
    <property type="project" value="UniProtKB-SubCell"/>
</dbReference>
<comment type="function">
    <text evidence="7">Required for formation of the rod structure of the flagellar apparatus. Together with FliI and FliH, may constitute the export apparatus of flagellin.</text>
</comment>
<dbReference type="InterPro" id="IPR042196">
    <property type="entry name" value="FHIPEP_4"/>
</dbReference>
<keyword evidence="4 7" id="KW-0812">Transmembrane</keyword>
<organism evidence="8 9">
    <name type="scientific">Limnobacter thiooxidans</name>
    <dbReference type="NCBI Taxonomy" id="131080"/>
    <lineage>
        <taxon>Bacteria</taxon>
        <taxon>Pseudomonadati</taxon>
        <taxon>Pseudomonadota</taxon>
        <taxon>Betaproteobacteria</taxon>
        <taxon>Burkholderiales</taxon>
        <taxon>Burkholderiaceae</taxon>
        <taxon>Limnobacter</taxon>
    </lineage>
</organism>
<dbReference type="InterPro" id="IPR042193">
    <property type="entry name" value="FHIPEP_3"/>
</dbReference>
<name>A0AA86IY57_9BURK</name>
<dbReference type="RefSeq" id="WP_130556912.1">
    <property type="nucleotide sequence ID" value="NZ_AP028947.1"/>
</dbReference>
<dbReference type="InterPro" id="IPR006301">
    <property type="entry name" value="FlhA"/>
</dbReference>
<evidence type="ECO:0000256" key="4">
    <source>
        <dbReference type="ARBA" id="ARBA00022692"/>
    </source>
</evidence>
<gene>
    <name evidence="7 8" type="primary">flhA</name>
    <name evidence="8" type="ORF">RGQ30_10500</name>
</gene>
<dbReference type="Gene3D" id="3.40.50.12790">
    <property type="entry name" value="FHIPEP family, domain 4"/>
    <property type="match status" value="1"/>
</dbReference>
<evidence type="ECO:0000313" key="9">
    <source>
        <dbReference type="Proteomes" id="UP001329151"/>
    </source>
</evidence>
<evidence type="ECO:0000256" key="7">
    <source>
        <dbReference type="RuleBase" id="RU364093"/>
    </source>
</evidence>
<comment type="subcellular location">
    <subcellularLocation>
        <location evidence="1 7">Cell membrane</location>
        <topology evidence="1 7">Multi-pass membrane protein</topology>
    </subcellularLocation>
</comment>
<proteinExistence type="inferred from homology"/>
<dbReference type="GO" id="GO:0044780">
    <property type="term" value="P:bacterial-type flagellum assembly"/>
    <property type="evidence" value="ECO:0007669"/>
    <property type="project" value="InterPro"/>
</dbReference>
<dbReference type="GO" id="GO:0009306">
    <property type="term" value="P:protein secretion"/>
    <property type="evidence" value="ECO:0007669"/>
    <property type="project" value="InterPro"/>
</dbReference>
<feature type="transmembrane region" description="Helical" evidence="7">
    <location>
        <begin position="122"/>
        <end position="145"/>
    </location>
</feature>
<feature type="transmembrane region" description="Helical" evidence="7">
    <location>
        <begin position="51"/>
        <end position="70"/>
    </location>
</feature>
<keyword evidence="6 7" id="KW-0472">Membrane</keyword>
<evidence type="ECO:0000313" key="8">
    <source>
        <dbReference type="EMBL" id="BET25549.1"/>
    </source>
</evidence>
<keyword evidence="9" id="KW-1185">Reference proteome</keyword>
<keyword evidence="7" id="KW-1006">Bacterial flagellum protein export</keyword>
<keyword evidence="5 7" id="KW-1133">Transmembrane helix</keyword>
<feature type="transmembrane region" description="Helical" evidence="7">
    <location>
        <begin position="214"/>
        <end position="236"/>
    </location>
</feature>
<keyword evidence="3 7" id="KW-1003">Cell membrane</keyword>
<evidence type="ECO:0000256" key="2">
    <source>
        <dbReference type="ARBA" id="ARBA00008835"/>
    </source>
</evidence>
<dbReference type="AlphaFoldDB" id="A0AA86IY57"/>
<dbReference type="NCBIfam" id="TIGR01398">
    <property type="entry name" value="FlhA"/>
    <property type="match status" value="1"/>
</dbReference>
<dbReference type="InterPro" id="IPR001712">
    <property type="entry name" value="T3SS_FHIPEP"/>
</dbReference>
<evidence type="ECO:0000256" key="6">
    <source>
        <dbReference type="ARBA" id="ARBA00023136"/>
    </source>
</evidence>
<dbReference type="Gene3D" id="3.40.30.60">
    <property type="entry name" value="FHIPEP family, domain 1"/>
    <property type="match status" value="1"/>
</dbReference>
<dbReference type="Gene3D" id="1.10.8.540">
    <property type="entry name" value="FHIPEP family, domain 3"/>
    <property type="match status" value="1"/>
</dbReference>
<accession>A0AA86IY57</accession>
<dbReference type="EMBL" id="AP028947">
    <property type="protein sequence ID" value="BET25549.1"/>
    <property type="molecule type" value="Genomic_DNA"/>
</dbReference>
<keyword evidence="8" id="KW-0282">Flagellum</keyword>
<keyword evidence="7" id="KW-0653">Protein transport</keyword>
<keyword evidence="8" id="KW-0969">Cilium</keyword>
<dbReference type="PIRSF" id="PIRSF005419">
    <property type="entry name" value="FlhA"/>
    <property type="match status" value="1"/>
</dbReference>
<dbReference type="PRINTS" id="PR00949">
    <property type="entry name" value="TYPE3IMAPROT"/>
</dbReference>
<feature type="transmembrane region" description="Helical" evidence="7">
    <location>
        <begin position="256"/>
        <end position="276"/>
    </location>
</feature>
<feature type="transmembrane region" description="Helical" evidence="7">
    <location>
        <begin position="82"/>
        <end position="102"/>
    </location>
</feature>
<comment type="similarity">
    <text evidence="2 7">Belongs to the FHIPEP (flagella/HR/invasion proteins export pore) family.</text>
</comment>
<keyword evidence="7" id="KW-1005">Bacterial flagellum biogenesis</keyword>
<evidence type="ECO:0000256" key="1">
    <source>
        <dbReference type="ARBA" id="ARBA00004651"/>
    </source>
</evidence>